<dbReference type="EMBL" id="JAVRRG010000065">
    <property type="protein sequence ID" value="KAK5092062.1"/>
    <property type="molecule type" value="Genomic_DNA"/>
</dbReference>
<dbReference type="Pfam" id="PF14420">
    <property type="entry name" value="Clr5"/>
    <property type="match status" value="1"/>
</dbReference>
<reference evidence="3 4" key="1">
    <citation type="submission" date="2023-08" db="EMBL/GenBank/DDBJ databases">
        <title>Black Yeasts Isolated from many extreme environments.</title>
        <authorList>
            <person name="Coleine C."/>
            <person name="Stajich J.E."/>
            <person name="Selbmann L."/>
        </authorList>
    </citation>
    <scope>NUCLEOTIDE SEQUENCE [LARGE SCALE GENOMIC DNA]</scope>
    <source>
        <strain evidence="3 4">CCFEE 5885</strain>
    </source>
</reference>
<feature type="domain" description="Clr5" evidence="2">
    <location>
        <begin position="18"/>
        <end position="64"/>
    </location>
</feature>
<dbReference type="InterPro" id="IPR025676">
    <property type="entry name" value="Clr5_dom"/>
</dbReference>
<evidence type="ECO:0000256" key="1">
    <source>
        <dbReference type="SAM" id="MobiDB-lite"/>
    </source>
</evidence>
<sequence length="207" mass="23539">MHAHAAAFQEATCLSPARYHDEVHQLYIIGHKTQKQVREILAARWGFTPTKRQLVSQLRRWGMRRNESRRSTVRSTDGHRNLSGSSEQTPIILDSSCEVGWPNGNNNSVEPGQQYARMTPDDSRINLQATSDFPEHKHSDFEYVPGASSEAVHRSSLETAHEDVDSAPNAMLLSDFDWPYFNLGDSKYDFGLPDWPLTGDDDLDEFY</sequence>
<feature type="region of interest" description="Disordered" evidence="1">
    <location>
        <begin position="64"/>
        <end position="89"/>
    </location>
</feature>
<evidence type="ECO:0000313" key="3">
    <source>
        <dbReference type="EMBL" id="KAK5092062.1"/>
    </source>
</evidence>
<comment type="caution">
    <text evidence="3">The sequence shown here is derived from an EMBL/GenBank/DDBJ whole genome shotgun (WGS) entry which is preliminary data.</text>
</comment>
<feature type="compositionally biased region" description="Basic and acidic residues" evidence="1">
    <location>
        <begin position="64"/>
        <end position="80"/>
    </location>
</feature>
<gene>
    <name evidence="3" type="ORF">LTR24_005605</name>
</gene>
<keyword evidence="4" id="KW-1185">Reference proteome</keyword>
<protein>
    <recommendedName>
        <fullName evidence="2">Clr5 domain-containing protein</fullName>
    </recommendedName>
</protein>
<accession>A0ABR0K8R9</accession>
<organism evidence="3 4">
    <name type="scientific">Lithohypha guttulata</name>
    <dbReference type="NCBI Taxonomy" id="1690604"/>
    <lineage>
        <taxon>Eukaryota</taxon>
        <taxon>Fungi</taxon>
        <taxon>Dikarya</taxon>
        <taxon>Ascomycota</taxon>
        <taxon>Pezizomycotina</taxon>
        <taxon>Eurotiomycetes</taxon>
        <taxon>Chaetothyriomycetidae</taxon>
        <taxon>Chaetothyriales</taxon>
        <taxon>Trichomeriaceae</taxon>
        <taxon>Lithohypha</taxon>
    </lineage>
</organism>
<evidence type="ECO:0000259" key="2">
    <source>
        <dbReference type="Pfam" id="PF14420"/>
    </source>
</evidence>
<name>A0ABR0K8R9_9EURO</name>
<evidence type="ECO:0000313" key="4">
    <source>
        <dbReference type="Proteomes" id="UP001345013"/>
    </source>
</evidence>
<proteinExistence type="predicted"/>
<dbReference type="Proteomes" id="UP001345013">
    <property type="component" value="Unassembled WGS sequence"/>
</dbReference>